<keyword evidence="8" id="KW-1185">Reference proteome</keyword>
<evidence type="ECO:0000256" key="2">
    <source>
        <dbReference type="ARBA" id="ARBA00022679"/>
    </source>
</evidence>
<keyword evidence="2" id="KW-0808">Transferase</keyword>
<dbReference type="SUPFAM" id="SSF47473">
    <property type="entry name" value="EF-hand"/>
    <property type="match status" value="1"/>
</dbReference>
<dbReference type="SUPFAM" id="SSF56112">
    <property type="entry name" value="Protein kinase-like (PK-like)"/>
    <property type="match status" value="1"/>
</dbReference>
<dbReference type="OrthoDB" id="40902at2759"/>
<evidence type="ECO:0000259" key="6">
    <source>
        <dbReference type="PROSITE" id="PS50011"/>
    </source>
</evidence>
<dbReference type="STRING" id="556484.B7GCQ5"/>
<evidence type="ECO:0000313" key="8">
    <source>
        <dbReference type="Proteomes" id="UP000000759"/>
    </source>
</evidence>
<evidence type="ECO:0000256" key="1">
    <source>
        <dbReference type="ARBA" id="ARBA00022527"/>
    </source>
</evidence>
<keyword evidence="1" id="KW-0723">Serine/threonine-protein kinase</keyword>
<dbReference type="HOGENOM" id="CLU_000288_37_4_1"/>
<dbReference type="InterPro" id="IPR000719">
    <property type="entry name" value="Prot_kinase_dom"/>
</dbReference>
<keyword evidence="4" id="KW-0418">Kinase</keyword>
<dbReference type="Gene3D" id="3.30.200.20">
    <property type="entry name" value="Phosphorylase Kinase, domain 1"/>
    <property type="match status" value="1"/>
</dbReference>
<dbReference type="RefSeq" id="XP_002184921.1">
    <property type="nucleotide sequence ID" value="XM_002184885.1"/>
</dbReference>
<evidence type="ECO:0000256" key="3">
    <source>
        <dbReference type="ARBA" id="ARBA00022741"/>
    </source>
</evidence>
<dbReference type="GO" id="GO:0004674">
    <property type="term" value="F:protein serine/threonine kinase activity"/>
    <property type="evidence" value="ECO:0007669"/>
    <property type="project" value="UniProtKB-KW"/>
</dbReference>
<gene>
    <name evidence="7" type="ORF">PHATRDRAFT_23694</name>
</gene>
<evidence type="ECO:0000256" key="4">
    <source>
        <dbReference type="ARBA" id="ARBA00022777"/>
    </source>
</evidence>
<accession>B7GCQ5</accession>
<organism evidence="7 8">
    <name type="scientific">Phaeodactylum tricornutum (strain CCAP 1055/1)</name>
    <dbReference type="NCBI Taxonomy" id="556484"/>
    <lineage>
        <taxon>Eukaryota</taxon>
        <taxon>Sar</taxon>
        <taxon>Stramenopiles</taxon>
        <taxon>Ochrophyta</taxon>
        <taxon>Bacillariophyta</taxon>
        <taxon>Bacillariophyceae</taxon>
        <taxon>Bacillariophycidae</taxon>
        <taxon>Naviculales</taxon>
        <taxon>Phaeodactylaceae</taxon>
        <taxon>Phaeodactylum</taxon>
    </lineage>
</organism>
<sequence length="521" mass="59687">MVRRREKRIHVPYKERVDIMSLASNGSTMKNDDELLTRRSSFSNKESFALKSIIKAYVQNDKFLQEMRDEIYTMSHLDHPNIVKVYEAYERKRHIYLIMEYCRGGDLWARQLNETATAAVVRKILLAVSFLHDHNVVHRDLKLENIMFDQPGPNAEVKIIDFGLATRYLSNEHKQMTDRVGTLYSMAPQVLQGVYDAKCDLWSIGVITYVLLSGGTQPFWGPPREIPWDKRKKIMVDRIMRCEYMRMKGTTWDGVSEEAKRFVKSLLQIDPAKRPSAKEALASKWMKLHEEDKPALIACTPKSLQRDQLHRFERQLRIVLTNKLSEEALMSLKAGLEKHDETDEGRVSLEVMLRYLLENGLEQISLAALHELANGAGKDAMIGYTEVIFASLESKGRRESERMAEALAEMDINSSGMVAKARALLILYRVVPDHTLDIVKETFNEDDTDQISCQVVLDLISKQMADRIHTLSSHHDSSDEVKNLVDAKNAVIPGGRNDPSERPEYVFDASTNSVRKYAEKQ</sequence>
<evidence type="ECO:0000313" key="7">
    <source>
        <dbReference type="EMBL" id="EEC43657.1"/>
    </source>
</evidence>
<dbReference type="InterPro" id="IPR011992">
    <property type="entry name" value="EF-hand-dom_pair"/>
</dbReference>
<dbReference type="Gene3D" id="1.10.510.10">
    <property type="entry name" value="Transferase(Phosphotransferase) domain 1"/>
    <property type="match status" value="1"/>
</dbReference>
<dbReference type="PROSITE" id="PS50011">
    <property type="entry name" value="PROTEIN_KINASE_DOM"/>
    <property type="match status" value="1"/>
</dbReference>
<reference evidence="8" key="2">
    <citation type="submission" date="2008-08" db="EMBL/GenBank/DDBJ databases">
        <authorList>
            <consortium name="Diatom Consortium"/>
            <person name="Grigoriev I."/>
            <person name="Grimwood J."/>
            <person name="Kuo A."/>
            <person name="Otillar R.P."/>
            <person name="Salamov A."/>
            <person name="Detter J.C."/>
            <person name="Lindquist E."/>
            <person name="Shapiro H."/>
            <person name="Lucas S."/>
            <person name="Glavina del Rio T."/>
            <person name="Pitluck S."/>
            <person name="Rokhsar D."/>
            <person name="Bowler C."/>
        </authorList>
    </citation>
    <scope>GENOME REANNOTATION</scope>
    <source>
        <strain evidence="8">CCAP 1055/1</strain>
    </source>
</reference>
<dbReference type="PaxDb" id="2850-Phatr23694"/>
<keyword evidence="3" id="KW-0547">Nucleotide-binding</keyword>
<dbReference type="Proteomes" id="UP000000759">
    <property type="component" value="Chromosome 26"/>
</dbReference>
<dbReference type="Pfam" id="PF00069">
    <property type="entry name" value="Pkinase"/>
    <property type="match status" value="1"/>
</dbReference>
<dbReference type="PROSITE" id="PS00108">
    <property type="entry name" value="PROTEIN_KINASE_ST"/>
    <property type="match status" value="1"/>
</dbReference>
<dbReference type="GeneID" id="7198735"/>
<dbReference type="InterPro" id="IPR008271">
    <property type="entry name" value="Ser/Thr_kinase_AS"/>
</dbReference>
<dbReference type="InterPro" id="IPR050205">
    <property type="entry name" value="CDPK_Ser/Thr_kinases"/>
</dbReference>
<dbReference type="KEGG" id="pti:PHATRDRAFT_23694"/>
<dbReference type="CDD" id="cd05117">
    <property type="entry name" value="STKc_CAMK"/>
    <property type="match status" value="1"/>
</dbReference>
<dbReference type="InterPro" id="IPR011009">
    <property type="entry name" value="Kinase-like_dom_sf"/>
</dbReference>
<evidence type="ECO:0000256" key="5">
    <source>
        <dbReference type="ARBA" id="ARBA00022840"/>
    </source>
</evidence>
<dbReference type="FunFam" id="1.10.510.10:FF:000571">
    <property type="entry name" value="Maternal embryonic leucine zipper kinase"/>
    <property type="match status" value="1"/>
</dbReference>
<dbReference type="EMBL" id="CM000628">
    <property type="protein sequence ID" value="EEC43657.1"/>
    <property type="molecule type" value="Genomic_DNA"/>
</dbReference>
<dbReference type="PANTHER" id="PTHR24349">
    <property type="entry name" value="SERINE/THREONINE-PROTEIN KINASE"/>
    <property type="match status" value="1"/>
</dbReference>
<feature type="domain" description="Protein kinase" evidence="6">
    <location>
        <begin position="14"/>
        <end position="286"/>
    </location>
</feature>
<keyword evidence="5" id="KW-0067">ATP-binding</keyword>
<proteinExistence type="predicted"/>
<dbReference type="SMART" id="SM00220">
    <property type="entry name" value="S_TKc"/>
    <property type="match status" value="1"/>
</dbReference>
<dbReference type="GO" id="GO:0005524">
    <property type="term" value="F:ATP binding"/>
    <property type="evidence" value="ECO:0007669"/>
    <property type="project" value="UniProtKB-KW"/>
</dbReference>
<reference evidence="7 8" key="1">
    <citation type="journal article" date="2008" name="Nature">
        <title>The Phaeodactylum genome reveals the evolutionary history of diatom genomes.</title>
        <authorList>
            <person name="Bowler C."/>
            <person name="Allen A.E."/>
            <person name="Badger J.H."/>
            <person name="Grimwood J."/>
            <person name="Jabbari K."/>
            <person name="Kuo A."/>
            <person name="Maheswari U."/>
            <person name="Martens C."/>
            <person name="Maumus F."/>
            <person name="Otillar R.P."/>
            <person name="Rayko E."/>
            <person name="Salamov A."/>
            <person name="Vandepoele K."/>
            <person name="Beszteri B."/>
            <person name="Gruber A."/>
            <person name="Heijde M."/>
            <person name="Katinka M."/>
            <person name="Mock T."/>
            <person name="Valentin K."/>
            <person name="Verret F."/>
            <person name="Berges J.A."/>
            <person name="Brownlee C."/>
            <person name="Cadoret J.P."/>
            <person name="Chiovitti A."/>
            <person name="Choi C.J."/>
            <person name="Coesel S."/>
            <person name="De Martino A."/>
            <person name="Detter J.C."/>
            <person name="Durkin C."/>
            <person name="Falciatore A."/>
            <person name="Fournet J."/>
            <person name="Haruta M."/>
            <person name="Huysman M.J."/>
            <person name="Jenkins B.D."/>
            <person name="Jiroutova K."/>
            <person name="Jorgensen R.E."/>
            <person name="Joubert Y."/>
            <person name="Kaplan A."/>
            <person name="Kroger N."/>
            <person name="Kroth P.G."/>
            <person name="La Roche J."/>
            <person name="Lindquist E."/>
            <person name="Lommer M."/>
            <person name="Martin-Jezequel V."/>
            <person name="Lopez P.J."/>
            <person name="Lucas S."/>
            <person name="Mangogna M."/>
            <person name="McGinnis K."/>
            <person name="Medlin L.K."/>
            <person name="Montsant A."/>
            <person name="Oudot-Le Secq M.P."/>
            <person name="Napoli C."/>
            <person name="Obornik M."/>
            <person name="Parker M.S."/>
            <person name="Petit J.L."/>
            <person name="Porcel B.M."/>
            <person name="Poulsen N."/>
            <person name="Robison M."/>
            <person name="Rychlewski L."/>
            <person name="Rynearson T.A."/>
            <person name="Schmutz J."/>
            <person name="Shapiro H."/>
            <person name="Siaut M."/>
            <person name="Stanley M."/>
            <person name="Sussman M.R."/>
            <person name="Taylor A.R."/>
            <person name="Vardi A."/>
            <person name="von Dassow P."/>
            <person name="Vyverman W."/>
            <person name="Willis A."/>
            <person name="Wyrwicz L.S."/>
            <person name="Rokhsar D.S."/>
            <person name="Weissenbach J."/>
            <person name="Armbrust E.V."/>
            <person name="Green B.R."/>
            <person name="Van de Peer Y."/>
            <person name="Grigoriev I.V."/>
        </authorList>
    </citation>
    <scope>NUCLEOTIDE SEQUENCE [LARGE SCALE GENOMIC DNA]</scope>
    <source>
        <strain evidence="7 8">CCAP 1055/1</strain>
    </source>
</reference>
<dbReference type="AlphaFoldDB" id="B7GCQ5"/>
<name>B7GCQ5_PHATC</name>
<dbReference type="InParanoid" id="B7GCQ5"/>
<protein>
    <recommendedName>
        <fullName evidence="6">Protein kinase domain-containing protein</fullName>
    </recommendedName>
</protein>
<dbReference type="eggNOG" id="KOG0032">
    <property type="taxonomic scope" value="Eukaryota"/>
</dbReference>
<dbReference type="Gene3D" id="1.10.238.10">
    <property type="entry name" value="EF-hand"/>
    <property type="match status" value="1"/>
</dbReference>